<evidence type="ECO:0000313" key="4">
    <source>
        <dbReference type="EMBL" id="KAF2893208.1"/>
    </source>
</evidence>
<organism evidence="4 5">
    <name type="scientific">Ignelater luminosus</name>
    <name type="common">Cucubano</name>
    <name type="synonym">Pyrophorus luminosus</name>
    <dbReference type="NCBI Taxonomy" id="2038154"/>
    <lineage>
        <taxon>Eukaryota</taxon>
        <taxon>Metazoa</taxon>
        <taxon>Ecdysozoa</taxon>
        <taxon>Arthropoda</taxon>
        <taxon>Hexapoda</taxon>
        <taxon>Insecta</taxon>
        <taxon>Pterygota</taxon>
        <taxon>Neoptera</taxon>
        <taxon>Endopterygota</taxon>
        <taxon>Coleoptera</taxon>
        <taxon>Polyphaga</taxon>
        <taxon>Elateriformia</taxon>
        <taxon>Elateroidea</taxon>
        <taxon>Elateridae</taxon>
        <taxon>Agrypninae</taxon>
        <taxon>Pyrophorini</taxon>
        <taxon>Ignelater</taxon>
    </lineage>
</organism>
<evidence type="ECO:0000313" key="5">
    <source>
        <dbReference type="Proteomes" id="UP000801492"/>
    </source>
</evidence>
<feature type="domain" description="Peptidase S1" evidence="3">
    <location>
        <begin position="82"/>
        <end position="299"/>
    </location>
</feature>
<dbReference type="Pfam" id="PF00089">
    <property type="entry name" value="Trypsin"/>
    <property type="match status" value="1"/>
</dbReference>
<evidence type="ECO:0000259" key="3">
    <source>
        <dbReference type="PROSITE" id="PS50240"/>
    </source>
</evidence>
<keyword evidence="5" id="KW-1185">Reference proteome</keyword>
<dbReference type="PROSITE" id="PS50240">
    <property type="entry name" value="TRYPSIN_DOM"/>
    <property type="match status" value="1"/>
</dbReference>
<dbReference type="InterPro" id="IPR043504">
    <property type="entry name" value="Peptidase_S1_PA_chymotrypsin"/>
</dbReference>
<dbReference type="InterPro" id="IPR001254">
    <property type="entry name" value="Trypsin_dom"/>
</dbReference>
<dbReference type="PANTHER" id="PTHR24250:SF50">
    <property type="entry name" value="PEPTIDASE S1 DOMAIN-CONTAINING PROTEIN"/>
    <property type="match status" value="1"/>
</dbReference>
<dbReference type="InterPro" id="IPR009003">
    <property type="entry name" value="Peptidase_S1_PA"/>
</dbReference>
<dbReference type="GO" id="GO:0006508">
    <property type="term" value="P:proteolysis"/>
    <property type="evidence" value="ECO:0007669"/>
    <property type="project" value="InterPro"/>
</dbReference>
<name>A0A8K0CYM3_IGNLU</name>
<evidence type="ECO:0000256" key="2">
    <source>
        <dbReference type="SAM" id="Phobius"/>
    </source>
</evidence>
<dbReference type="Proteomes" id="UP000801492">
    <property type="component" value="Unassembled WGS sequence"/>
</dbReference>
<dbReference type="OrthoDB" id="6712639at2759"/>
<sequence>MANIILTRLEKILLVLTAFILFTSISLALCISLVLPYHWTREGYFPKDEPNSEESFLKCKCQQQRTTSNYLNCIPRVFSERVISNTTEHASSVCETIQNYPYVVSLNAPAYNDDRDERRYACAGVILSTTWILIGDDCAQYYDELEELRVRAGSNYWSKDGTEYGLLATSSFSKNGPRALKVDRPFAFNAFVSAIEMPKRSYNTWDSAVSIGWGKHKDRKYDKFVVQRWTTTPCDQDNCSIGEVRAEAASVCQKQKFENALVTDTKLLVGIQSEICMSKYIFTDVQTKKYRKWFNFLTNNLEENKESIEQIENRVVSKPLKIYEIKECIIVDSNSTKTNKIDENTLETEISKSDINTFVTDMITETKPSEYSTDTSHIVTEIGTSLDTLEPNKIDLSPTISTTTLGTFKNIHAENILITDSMETPIQGVSLTSLDEQLNVAITSEKTRKVMRGLQLLPNLRLSTKDYKPLTFEKTESTEAFSTPTKEYVVDNYDITTDESVTLEDNSDIQEETMIPLIVTDLGIANAF</sequence>
<feature type="transmembrane region" description="Helical" evidence="2">
    <location>
        <begin position="12"/>
        <end position="39"/>
    </location>
</feature>
<dbReference type="EMBL" id="VTPC01008150">
    <property type="protein sequence ID" value="KAF2893208.1"/>
    <property type="molecule type" value="Genomic_DNA"/>
</dbReference>
<evidence type="ECO:0000256" key="1">
    <source>
        <dbReference type="ARBA" id="ARBA00023157"/>
    </source>
</evidence>
<dbReference type="AlphaFoldDB" id="A0A8K0CYM3"/>
<keyword evidence="1" id="KW-1015">Disulfide bond</keyword>
<dbReference type="PANTHER" id="PTHR24250">
    <property type="entry name" value="CHYMOTRYPSIN-RELATED"/>
    <property type="match status" value="1"/>
</dbReference>
<keyword evidence="2" id="KW-1133">Transmembrane helix</keyword>
<reference evidence="4" key="1">
    <citation type="submission" date="2019-08" db="EMBL/GenBank/DDBJ databases">
        <title>The genome of the North American firefly Photinus pyralis.</title>
        <authorList>
            <consortium name="Photinus pyralis genome working group"/>
            <person name="Fallon T.R."/>
            <person name="Sander Lower S.E."/>
            <person name="Weng J.-K."/>
        </authorList>
    </citation>
    <scope>NUCLEOTIDE SEQUENCE</scope>
    <source>
        <strain evidence="4">TRF0915ILg1</strain>
        <tissue evidence="4">Whole body</tissue>
    </source>
</reference>
<dbReference type="GO" id="GO:0004252">
    <property type="term" value="F:serine-type endopeptidase activity"/>
    <property type="evidence" value="ECO:0007669"/>
    <property type="project" value="InterPro"/>
</dbReference>
<dbReference type="SUPFAM" id="SSF50494">
    <property type="entry name" value="Trypsin-like serine proteases"/>
    <property type="match status" value="1"/>
</dbReference>
<comment type="caution">
    <text evidence="4">The sequence shown here is derived from an EMBL/GenBank/DDBJ whole genome shotgun (WGS) entry which is preliminary data.</text>
</comment>
<gene>
    <name evidence="4" type="ORF">ILUMI_12969</name>
</gene>
<protein>
    <recommendedName>
        <fullName evidence="3">Peptidase S1 domain-containing protein</fullName>
    </recommendedName>
</protein>
<keyword evidence="2" id="KW-0812">Transmembrane</keyword>
<keyword evidence="2" id="KW-0472">Membrane</keyword>
<accession>A0A8K0CYM3</accession>
<proteinExistence type="predicted"/>
<dbReference type="Gene3D" id="2.40.10.10">
    <property type="entry name" value="Trypsin-like serine proteases"/>
    <property type="match status" value="2"/>
</dbReference>